<gene>
    <name evidence="1" type="ORF">NCTC10295_02147</name>
</gene>
<evidence type="ECO:0000313" key="1">
    <source>
        <dbReference type="EMBL" id="STZ77330.1"/>
    </source>
</evidence>
<sequence length="81" mass="8912">MKNHPFCLLEAKFSENHPKCPLSQNFNIFKKSRLKTVATASFRKPVAAFSDGFFSDGFFSDGLNTLFAACSAAHSHIVAVD</sequence>
<dbReference type="RefSeq" id="WP_416178180.1">
    <property type="nucleotide sequence ID" value="NZ_CP181246.1"/>
</dbReference>
<proteinExistence type="predicted"/>
<accession>A0A378UJN6</accession>
<reference evidence="1 2" key="1">
    <citation type="submission" date="2018-06" db="EMBL/GenBank/DDBJ databases">
        <authorList>
            <consortium name="Pathogen Informatics"/>
            <person name="Doyle S."/>
        </authorList>
    </citation>
    <scope>NUCLEOTIDE SEQUENCE [LARGE SCALE GENOMIC DNA]</scope>
    <source>
        <strain evidence="1 2">NCTC10295</strain>
    </source>
</reference>
<evidence type="ECO:0000313" key="2">
    <source>
        <dbReference type="Proteomes" id="UP000254651"/>
    </source>
</evidence>
<protein>
    <submittedName>
        <fullName evidence="1">Uncharacterized protein</fullName>
    </submittedName>
</protein>
<dbReference type="Proteomes" id="UP000254651">
    <property type="component" value="Unassembled WGS sequence"/>
</dbReference>
<dbReference type="AlphaFoldDB" id="A0A378UJN6"/>
<keyword evidence="2" id="KW-1185">Reference proteome</keyword>
<name>A0A378UJN6_BERDE</name>
<organism evidence="1 2">
    <name type="scientific">Bergeriella denitrificans</name>
    <name type="common">Neisseria denitrificans</name>
    <dbReference type="NCBI Taxonomy" id="494"/>
    <lineage>
        <taxon>Bacteria</taxon>
        <taxon>Pseudomonadati</taxon>
        <taxon>Pseudomonadota</taxon>
        <taxon>Betaproteobacteria</taxon>
        <taxon>Neisseriales</taxon>
        <taxon>Neisseriaceae</taxon>
        <taxon>Bergeriella</taxon>
    </lineage>
</organism>
<dbReference type="EMBL" id="UGQS01000002">
    <property type="protein sequence ID" value="STZ77330.1"/>
    <property type="molecule type" value="Genomic_DNA"/>
</dbReference>